<dbReference type="InterPro" id="IPR051426">
    <property type="entry name" value="Peflin/Sorcin_CaBP"/>
</dbReference>
<keyword evidence="3" id="KW-0479">Metal-binding</keyword>
<comment type="subcellular location">
    <subcellularLocation>
        <location evidence="1">Cytoplasm</location>
    </subcellularLocation>
</comment>
<dbReference type="Gene3D" id="1.10.238.10">
    <property type="entry name" value="EF-hand"/>
    <property type="match status" value="1"/>
</dbReference>
<dbReference type="EMBL" id="GIBP01007634">
    <property type="protein sequence ID" value="NDV36603.1"/>
    <property type="molecule type" value="Transcribed_RNA"/>
</dbReference>
<dbReference type="SMART" id="SM00054">
    <property type="entry name" value="EFh"/>
    <property type="match status" value="3"/>
</dbReference>
<dbReference type="SUPFAM" id="SSF47473">
    <property type="entry name" value="EF-hand"/>
    <property type="match status" value="1"/>
</dbReference>
<reference evidence="7" key="1">
    <citation type="journal article" date="2020" name="J. Eukaryot. Microbiol.">
        <title>De novo Sequencing, Assembly and Annotation of the Transcriptome for the Free-Living Testate Amoeba Arcella intermedia.</title>
        <authorList>
            <person name="Ribeiro G.M."/>
            <person name="Porfirio-Sousa A.L."/>
            <person name="Maurer-Alcala X.X."/>
            <person name="Katz L.A."/>
            <person name="Lahr D.J.G."/>
        </authorList>
    </citation>
    <scope>NUCLEOTIDE SEQUENCE</scope>
</reference>
<evidence type="ECO:0000256" key="2">
    <source>
        <dbReference type="ARBA" id="ARBA00022490"/>
    </source>
</evidence>
<dbReference type="InterPro" id="IPR002048">
    <property type="entry name" value="EF_hand_dom"/>
</dbReference>
<keyword evidence="2" id="KW-0963">Cytoplasm</keyword>
<dbReference type="PROSITE" id="PS50222">
    <property type="entry name" value="EF_HAND_2"/>
    <property type="match status" value="1"/>
</dbReference>
<evidence type="ECO:0000256" key="3">
    <source>
        <dbReference type="ARBA" id="ARBA00022723"/>
    </source>
</evidence>
<dbReference type="InterPro" id="IPR011992">
    <property type="entry name" value="EF-hand-dom_pair"/>
</dbReference>
<keyword evidence="4" id="KW-0677">Repeat</keyword>
<dbReference type="GO" id="GO:0048306">
    <property type="term" value="F:calcium-dependent protein binding"/>
    <property type="evidence" value="ECO:0007669"/>
    <property type="project" value="UniProtKB-ARBA"/>
</dbReference>
<keyword evidence="5" id="KW-0106">Calcium</keyword>
<sequence>MAGLKDWFVRVDTDRSGTIEISELQHVTFDRIPIGMEVAAKLVQVFDSDRNGKIDFVEYASMHKFISHMRQAFLNADADKSGRIEAKEIFEALRGAGFNYLTLPTVQELLNKFDKSRRGLDWREFLMMVAHIAHVRSVFQWNDTKKTGQITLSSDQLTHISAYLLDIKFQ</sequence>
<evidence type="ECO:0000313" key="7">
    <source>
        <dbReference type="EMBL" id="NDV36603.1"/>
    </source>
</evidence>
<name>A0A6B2LHS4_9EUKA</name>
<dbReference type="Pfam" id="PF13499">
    <property type="entry name" value="EF-hand_7"/>
    <property type="match status" value="2"/>
</dbReference>
<evidence type="ECO:0000259" key="6">
    <source>
        <dbReference type="PROSITE" id="PS50222"/>
    </source>
</evidence>
<protein>
    <recommendedName>
        <fullName evidence="6">EF-hand domain-containing protein</fullName>
    </recommendedName>
</protein>
<organism evidence="7">
    <name type="scientific">Arcella intermedia</name>
    <dbReference type="NCBI Taxonomy" id="1963864"/>
    <lineage>
        <taxon>Eukaryota</taxon>
        <taxon>Amoebozoa</taxon>
        <taxon>Tubulinea</taxon>
        <taxon>Elardia</taxon>
        <taxon>Arcellinida</taxon>
        <taxon>Sphaerothecina</taxon>
        <taxon>Arcellidae</taxon>
        <taxon>Arcella</taxon>
    </lineage>
</organism>
<dbReference type="GO" id="GO:0005509">
    <property type="term" value="F:calcium ion binding"/>
    <property type="evidence" value="ECO:0007669"/>
    <property type="project" value="InterPro"/>
</dbReference>
<dbReference type="PANTHER" id="PTHR46212">
    <property type="entry name" value="PEFLIN"/>
    <property type="match status" value="1"/>
</dbReference>
<evidence type="ECO:0000256" key="5">
    <source>
        <dbReference type="ARBA" id="ARBA00022837"/>
    </source>
</evidence>
<dbReference type="InterPro" id="IPR018247">
    <property type="entry name" value="EF_Hand_1_Ca_BS"/>
</dbReference>
<dbReference type="GO" id="GO:0005737">
    <property type="term" value="C:cytoplasm"/>
    <property type="evidence" value="ECO:0007669"/>
    <property type="project" value="UniProtKB-SubCell"/>
</dbReference>
<dbReference type="PROSITE" id="PS00018">
    <property type="entry name" value="EF_HAND_1"/>
    <property type="match status" value="1"/>
</dbReference>
<dbReference type="PANTHER" id="PTHR46212:SF3">
    <property type="entry name" value="GH27120P"/>
    <property type="match status" value="1"/>
</dbReference>
<accession>A0A6B2LHS4</accession>
<evidence type="ECO:0000256" key="1">
    <source>
        <dbReference type="ARBA" id="ARBA00004496"/>
    </source>
</evidence>
<proteinExistence type="predicted"/>
<feature type="domain" description="EF-hand" evidence="6">
    <location>
        <begin position="64"/>
        <end position="99"/>
    </location>
</feature>
<evidence type="ECO:0000256" key="4">
    <source>
        <dbReference type="ARBA" id="ARBA00022737"/>
    </source>
</evidence>
<dbReference type="AlphaFoldDB" id="A0A6B2LHS4"/>